<accession>A0ABV6KZT6</accession>
<name>A0ABV6KZT6_9SPHI</name>
<dbReference type="EMBL" id="JBHLTS010000004">
    <property type="protein sequence ID" value="MFC0512988.1"/>
    <property type="molecule type" value="Genomic_DNA"/>
</dbReference>
<evidence type="ECO:0000313" key="2">
    <source>
        <dbReference type="Proteomes" id="UP001589828"/>
    </source>
</evidence>
<organism evidence="1 2">
    <name type="scientific">Mucilaginibacter angelicae</name>
    <dbReference type="NCBI Taxonomy" id="869718"/>
    <lineage>
        <taxon>Bacteria</taxon>
        <taxon>Pseudomonadati</taxon>
        <taxon>Bacteroidota</taxon>
        <taxon>Sphingobacteriia</taxon>
        <taxon>Sphingobacteriales</taxon>
        <taxon>Sphingobacteriaceae</taxon>
        <taxon>Mucilaginibacter</taxon>
    </lineage>
</organism>
<dbReference type="RefSeq" id="WP_377020863.1">
    <property type="nucleotide sequence ID" value="NZ_JBHLTS010000004.1"/>
</dbReference>
<reference evidence="1 2" key="1">
    <citation type="submission" date="2024-09" db="EMBL/GenBank/DDBJ databases">
        <authorList>
            <person name="Sun Q."/>
            <person name="Mori K."/>
        </authorList>
    </citation>
    <scope>NUCLEOTIDE SEQUENCE [LARGE SCALE GENOMIC DNA]</scope>
    <source>
        <strain evidence="1 2">NCAIM B.02415</strain>
    </source>
</reference>
<evidence type="ECO:0000313" key="1">
    <source>
        <dbReference type="EMBL" id="MFC0512988.1"/>
    </source>
</evidence>
<comment type="caution">
    <text evidence="1">The sequence shown here is derived from an EMBL/GenBank/DDBJ whole genome shotgun (WGS) entry which is preliminary data.</text>
</comment>
<sequence length="240" mass="28741">MEKEKTECSQWNHLRINLNKDLAYNPEWESAIKLFSDRFKVKYFDPIQQLIELDWLKGEGFTILTVQCSLIEAFATLRTGQIFTNNRVAAVKKKYLYFESKRIFTDFLESEAIFKEHFWAEDPNEKDGKARVPPFSASSFYSDVRCALMHEARTKGNWIINADPISKVDPRKAVFIEKEGDHLKIYRTILHFRLQDYLTQYCLELKEPKNNRLRLYFARKMDHLFQYPANSKRFIWWEDK</sequence>
<dbReference type="Proteomes" id="UP001589828">
    <property type="component" value="Unassembled WGS sequence"/>
</dbReference>
<proteinExistence type="predicted"/>
<keyword evidence="2" id="KW-1185">Reference proteome</keyword>
<protein>
    <submittedName>
        <fullName evidence="1">Uncharacterized protein</fullName>
    </submittedName>
</protein>
<gene>
    <name evidence="1" type="ORF">ACFFGT_02215</name>
</gene>